<keyword evidence="5" id="KW-0479">Metal-binding</keyword>
<dbReference type="ExpressionAtlas" id="A0A2K3NAA3">
    <property type="expression patterns" value="baseline"/>
</dbReference>
<dbReference type="EMBL" id="ASHM01018377">
    <property type="protein sequence ID" value="PNX99978.1"/>
    <property type="molecule type" value="Genomic_DNA"/>
</dbReference>
<reference evidence="9 10" key="2">
    <citation type="journal article" date="2017" name="Front. Plant Sci.">
        <title>Gene Classification and Mining of Molecular Markers Useful in Red Clover (Trifolium pratense) Breeding.</title>
        <authorList>
            <person name="Istvanek J."/>
            <person name="Dluhosova J."/>
            <person name="Dluhos P."/>
            <person name="Patkova L."/>
            <person name="Nedelnik J."/>
            <person name="Repkova J."/>
        </authorList>
    </citation>
    <scope>NUCLEOTIDE SEQUENCE [LARGE SCALE GENOMIC DNA]</scope>
    <source>
        <strain evidence="10">cv. Tatra</strain>
        <tissue evidence="9">Young leaves</tissue>
    </source>
</reference>
<keyword evidence="7" id="KW-0560">Oxidoreductase</keyword>
<evidence type="ECO:0000313" key="10">
    <source>
        <dbReference type="Proteomes" id="UP000236291"/>
    </source>
</evidence>
<sequence length="106" mass="11766">VDRAKLDNNPTLLEFTEKLEAACIGVVEAGKMTKDLALILHGSKYVTYQLFTGVVTTPKAFSFLLDMIKLTLFSVILATRLSREHYLNTEEFIDAVAAELKTKISA</sequence>
<dbReference type="GO" id="GO:0004450">
    <property type="term" value="F:isocitrate dehydrogenase (NADP+) activity"/>
    <property type="evidence" value="ECO:0007669"/>
    <property type="project" value="InterPro"/>
</dbReference>
<dbReference type="GO" id="GO:0046872">
    <property type="term" value="F:metal ion binding"/>
    <property type="evidence" value="ECO:0007669"/>
    <property type="project" value="UniProtKB-KW"/>
</dbReference>
<evidence type="ECO:0000313" key="9">
    <source>
        <dbReference type="EMBL" id="PNX99978.1"/>
    </source>
</evidence>
<dbReference type="GO" id="GO:0006099">
    <property type="term" value="P:tricarboxylic acid cycle"/>
    <property type="evidence" value="ECO:0007669"/>
    <property type="project" value="UniProtKB-KW"/>
</dbReference>
<keyword evidence="6" id="KW-0460">Magnesium</keyword>
<accession>A0A2K3NAA3</accession>
<evidence type="ECO:0000256" key="8">
    <source>
        <dbReference type="ARBA" id="ARBA00023211"/>
    </source>
</evidence>
<feature type="non-terminal residue" evidence="9">
    <location>
        <position position="1"/>
    </location>
</feature>
<dbReference type="InterPro" id="IPR004790">
    <property type="entry name" value="Isocitrate_DH_NADP"/>
</dbReference>
<comment type="caution">
    <text evidence="9">The sequence shown here is derived from an EMBL/GenBank/DDBJ whole genome shotgun (WGS) entry which is preliminary data.</text>
</comment>
<dbReference type="Proteomes" id="UP000236291">
    <property type="component" value="Unassembled WGS sequence"/>
</dbReference>
<gene>
    <name evidence="9" type="ORF">L195_g023251</name>
</gene>
<keyword evidence="4" id="KW-0816">Tricarboxylic acid cycle</keyword>
<dbReference type="Gene3D" id="3.40.718.10">
    <property type="entry name" value="Isopropylmalate Dehydrogenase"/>
    <property type="match status" value="1"/>
</dbReference>
<dbReference type="GO" id="GO:0005739">
    <property type="term" value="C:mitochondrion"/>
    <property type="evidence" value="ECO:0007669"/>
    <property type="project" value="TreeGrafter"/>
</dbReference>
<name>A0A2K3NAA3_TRIPR</name>
<evidence type="ECO:0000256" key="5">
    <source>
        <dbReference type="ARBA" id="ARBA00022723"/>
    </source>
</evidence>
<organism evidence="9 10">
    <name type="scientific">Trifolium pratense</name>
    <name type="common">Red clover</name>
    <dbReference type="NCBI Taxonomy" id="57577"/>
    <lineage>
        <taxon>Eukaryota</taxon>
        <taxon>Viridiplantae</taxon>
        <taxon>Streptophyta</taxon>
        <taxon>Embryophyta</taxon>
        <taxon>Tracheophyta</taxon>
        <taxon>Spermatophyta</taxon>
        <taxon>Magnoliopsida</taxon>
        <taxon>eudicotyledons</taxon>
        <taxon>Gunneridae</taxon>
        <taxon>Pentapetalae</taxon>
        <taxon>rosids</taxon>
        <taxon>fabids</taxon>
        <taxon>Fabales</taxon>
        <taxon>Fabaceae</taxon>
        <taxon>Papilionoideae</taxon>
        <taxon>50 kb inversion clade</taxon>
        <taxon>NPAAA clade</taxon>
        <taxon>Hologalegina</taxon>
        <taxon>IRL clade</taxon>
        <taxon>Trifolieae</taxon>
        <taxon>Trifolium</taxon>
    </lineage>
</organism>
<comment type="cofactor">
    <cofactor evidence="1">
        <name>Mn(2+)</name>
        <dbReference type="ChEBI" id="CHEBI:29035"/>
    </cofactor>
</comment>
<dbReference type="PANTHER" id="PTHR11822">
    <property type="entry name" value="NADP-SPECIFIC ISOCITRATE DEHYDROGENASE"/>
    <property type="match status" value="1"/>
</dbReference>
<evidence type="ECO:0000256" key="6">
    <source>
        <dbReference type="ARBA" id="ARBA00022842"/>
    </source>
</evidence>
<dbReference type="GO" id="GO:0006102">
    <property type="term" value="P:isocitrate metabolic process"/>
    <property type="evidence" value="ECO:0007669"/>
    <property type="project" value="InterPro"/>
</dbReference>
<dbReference type="PANTHER" id="PTHR11822:SF21">
    <property type="entry name" value="ISOCITRATE DEHYDROGENASE [NADP], MITOCHONDRIAL"/>
    <property type="match status" value="1"/>
</dbReference>
<dbReference type="AlphaFoldDB" id="A0A2K3NAA3"/>
<evidence type="ECO:0000256" key="1">
    <source>
        <dbReference type="ARBA" id="ARBA00001936"/>
    </source>
</evidence>
<evidence type="ECO:0000256" key="2">
    <source>
        <dbReference type="ARBA" id="ARBA00001946"/>
    </source>
</evidence>
<proteinExistence type="inferred from homology"/>
<protein>
    <submittedName>
        <fullName evidence="9">Isocitrate dehydrogenase</fullName>
    </submittedName>
</protein>
<reference evidence="9 10" key="1">
    <citation type="journal article" date="2014" name="Am. J. Bot.">
        <title>Genome assembly and annotation for red clover (Trifolium pratense; Fabaceae).</title>
        <authorList>
            <person name="Istvanek J."/>
            <person name="Jaros M."/>
            <person name="Krenek A."/>
            <person name="Repkova J."/>
        </authorList>
    </citation>
    <scope>NUCLEOTIDE SEQUENCE [LARGE SCALE GENOMIC DNA]</scope>
    <source>
        <strain evidence="10">cv. Tatra</strain>
        <tissue evidence="9">Young leaves</tissue>
    </source>
</reference>
<evidence type="ECO:0000256" key="7">
    <source>
        <dbReference type="ARBA" id="ARBA00023002"/>
    </source>
</evidence>
<evidence type="ECO:0000256" key="4">
    <source>
        <dbReference type="ARBA" id="ARBA00022532"/>
    </source>
</evidence>
<evidence type="ECO:0000256" key="3">
    <source>
        <dbReference type="ARBA" id="ARBA00007769"/>
    </source>
</evidence>
<dbReference type="GO" id="GO:0006739">
    <property type="term" value="P:NADP+ metabolic process"/>
    <property type="evidence" value="ECO:0007669"/>
    <property type="project" value="TreeGrafter"/>
</dbReference>
<dbReference type="SUPFAM" id="SSF53659">
    <property type="entry name" value="Isocitrate/Isopropylmalate dehydrogenase-like"/>
    <property type="match status" value="1"/>
</dbReference>
<comment type="cofactor">
    <cofactor evidence="2">
        <name>Mg(2+)</name>
        <dbReference type="ChEBI" id="CHEBI:18420"/>
    </cofactor>
</comment>
<keyword evidence="8" id="KW-0464">Manganese</keyword>
<comment type="similarity">
    <text evidence="3">Belongs to the isocitrate and isopropylmalate dehydrogenases family.</text>
</comment>